<dbReference type="eggNOG" id="arCOG01850">
    <property type="taxonomic scope" value="Archaea"/>
</dbReference>
<reference evidence="6 8" key="1">
    <citation type="journal article" date="2010" name="J. Bacteriol.">
        <title>Complete genome sequence of Halalkalicoccus jeotgali B3(T), an extremely halophilic archaeon.</title>
        <authorList>
            <person name="Roh S.W."/>
            <person name="Nam Y.D."/>
            <person name="Nam S.H."/>
            <person name="Choi S.H."/>
            <person name="Park H.S."/>
            <person name="Bae J.W."/>
        </authorList>
    </citation>
    <scope>NUCLEOTIDE SEQUENCE [LARGE SCALE GENOMIC DNA]</scope>
    <source>
        <strain evidence="6">B3</strain>
        <strain evidence="8">DSM 18796 / CECT 7217 / JCM 14584 / KCTC 4019 / B3</strain>
    </source>
</reference>
<evidence type="ECO:0000256" key="2">
    <source>
        <dbReference type="ARBA" id="ARBA00022556"/>
    </source>
</evidence>
<keyword evidence="2" id="KW-0441">Lipid A biosynthesis</keyword>
<evidence type="ECO:0000313" key="7">
    <source>
        <dbReference type="EMBL" id="ELY34240.1"/>
    </source>
</evidence>
<evidence type="ECO:0000256" key="1">
    <source>
        <dbReference type="ARBA" id="ARBA00022516"/>
    </source>
</evidence>
<dbReference type="HOGENOM" id="CLU_049865_0_0_2"/>
<dbReference type="Gene3D" id="2.160.10.10">
    <property type="entry name" value="Hexapeptide repeat proteins"/>
    <property type="match status" value="1"/>
</dbReference>
<dbReference type="AlphaFoldDB" id="D8J5Q7"/>
<dbReference type="STRING" id="795797.HacjB3_01600"/>
<dbReference type="Proteomes" id="UP000000390">
    <property type="component" value="Chromosome"/>
</dbReference>
<dbReference type="RefSeq" id="WP_008418624.1">
    <property type="nucleotide sequence ID" value="NC_014297.1"/>
</dbReference>
<dbReference type="KEGG" id="hje:HacjB3_01600"/>
<dbReference type="PANTHER" id="PTHR43378">
    <property type="entry name" value="UDP-3-O-ACYLGLUCOSAMINE N-ACYLTRANSFERASE"/>
    <property type="match status" value="1"/>
</dbReference>
<gene>
    <name evidence="6" type="ordered locus">HacjB3_01600</name>
    <name evidence="7" type="ORF">C497_17722</name>
</gene>
<name>D8J5Q7_HALJB</name>
<dbReference type="CDD" id="cd03352">
    <property type="entry name" value="LbH_LpxD"/>
    <property type="match status" value="1"/>
</dbReference>
<dbReference type="PANTHER" id="PTHR43378:SF2">
    <property type="entry name" value="UDP-3-O-ACYLGLUCOSAMINE N-ACYLTRANSFERASE 1, MITOCHONDRIAL-RELATED"/>
    <property type="match status" value="1"/>
</dbReference>
<accession>D8J5Q7</accession>
<keyword evidence="3 7" id="KW-0808">Transferase</keyword>
<keyword evidence="1" id="KW-0444">Lipid biosynthesis</keyword>
<protein>
    <submittedName>
        <fullName evidence="6">UDP-3-O-[3-hydroxymyristoyl] glucosamine N-acyltransferase</fullName>
    </submittedName>
</protein>
<evidence type="ECO:0000256" key="3">
    <source>
        <dbReference type="ARBA" id="ARBA00022679"/>
    </source>
</evidence>
<dbReference type="SUPFAM" id="SSF51161">
    <property type="entry name" value="Trimeric LpxA-like enzymes"/>
    <property type="match status" value="1"/>
</dbReference>
<dbReference type="GO" id="GO:0016020">
    <property type="term" value="C:membrane"/>
    <property type="evidence" value="ECO:0007669"/>
    <property type="project" value="GOC"/>
</dbReference>
<dbReference type="GeneID" id="9418117"/>
<dbReference type="PATRIC" id="fig|795797.18.peg.323"/>
<evidence type="ECO:0000313" key="9">
    <source>
        <dbReference type="Proteomes" id="UP000011645"/>
    </source>
</evidence>
<dbReference type="InterPro" id="IPR011004">
    <property type="entry name" value="Trimer_LpxA-like_sf"/>
</dbReference>
<evidence type="ECO:0000313" key="8">
    <source>
        <dbReference type="Proteomes" id="UP000000390"/>
    </source>
</evidence>
<evidence type="ECO:0000256" key="4">
    <source>
        <dbReference type="ARBA" id="ARBA00023098"/>
    </source>
</evidence>
<keyword evidence="4" id="KW-0443">Lipid metabolism</keyword>
<organism evidence="6 8">
    <name type="scientific">Halalkalicoccus jeotgali (strain DSM 18796 / CECT 7217 / JCM 14584 / KCTC 4019 / B3)</name>
    <dbReference type="NCBI Taxonomy" id="795797"/>
    <lineage>
        <taxon>Archaea</taxon>
        <taxon>Methanobacteriati</taxon>
        <taxon>Methanobacteriota</taxon>
        <taxon>Stenosarchaea group</taxon>
        <taxon>Halobacteria</taxon>
        <taxon>Halobacteriales</taxon>
        <taxon>Halococcaceae</taxon>
        <taxon>Halalkalicoccus</taxon>
    </lineage>
</organism>
<reference evidence="7 9" key="2">
    <citation type="journal article" date="2014" name="PLoS Genet.">
        <title>Phylogenetically driven sequencing of extremely halophilic archaea reveals strategies for static and dynamic osmo-response.</title>
        <authorList>
            <person name="Becker E.A."/>
            <person name="Seitzer P.M."/>
            <person name="Tritt A."/>
            <person name="Larsen D."/>
            <person name="Krusor M."/>
            <person name="Yao A.I."/>
            <person name="Wu D."/>
            <person name="Madern D."/>
            <person name="Eisen J.A."/>
            <person name="Darling A.E."/>
            <person name="Facciotti M.T."/>
        </authorList>
    </citation>
    <scope>NUCLEOTIDE SEQUENCE [LARGE SCALE GENOMIC DNA]</scope>
    <source>
        <strain evidence="7">B3</strain>
        <strain evidence="9">DSM 18796 / CECT 7217 / JCM 14584 / KCTC 4019 / B3</strain>
    </source>
</reference>
<dbReference type="InterPro" id="IPR001451">
    <property type="entry name" value="Hexapep"/>
</dbReference>
<dbReference type="Pfam" id="PF00132">
    <property type="entry name" value="Hexapep"/>
    <property type="match status" value="1"/>
</dbReference>
<evidence type="ECO:0000256" key="5">
    <source>
        <dbReference type="ARBA" id="ARBA00023315"/>
    </source>
</evidence>
<keyword evidence="5 7" id="KW-0012">Acyltransferase</keyword>
<dbReference type="GO" id="GO:0016410">
    <property type="term" value="F:N-acyltransferase activity"/>
    <property type="evidence" value="ECO:0007669"/>
    <property type="project" value="InterPro"/>
</dbReference>
<evidence type="ECO:0000313" key="6">
    <source>
        <dbReference type="EMBL" id="ADJ13713.1"/>
    </source>
</evidence>
<dbReference type="EMBL" id="CP002062">
    <property type="protein sequence ID" value="ADJ13713.1"/>
    <property type="molecule type" value="Genomic_DNA"/>
</dbReference>
<dbReference type="InterPro" id="IPR007691">
    <property type="entry name" value="LpxD"/>
</dbReference>
<proteinExistence type="predicted"/>
<sequence length="274" mass="28828">MSLSSTEIAAFVDGEHVGPERTVTGLDALDTAGSDDFAFCIYDDPTYVHESDAGVIVCPPGIDAPESRTLVLAREPKLAFVRIANEFFMNRPDETRIHPTATVADGARVGKRVVIGPHVHVDDCVEIGDDCTLRAGAVLGSEGFGFARDGSDRLHRQIHQGGVVIENDVEIGPNASIDRAVFDETVVERGAKLSGQVHLAHQVRIGRDTTVAYGSGFSGGATVGRRVTVHPHVSVATDVAIGDDAEIGMNAGVLSDVPDGTTVVGTPARPITDQ</sequence>
<dbReference type="GO" id="GO:0009245">
    <property type="term" value="P:lipid A biosynthetic process"/>
    <property type="evidence" value="ECO:0007669"/>
    <property type="project" value="UniProtKB-KW"/>
</dbReference>
<dbReference type="OrthoDB" id="30669at2157"/>
<keyword evidence="9" id="KW-1185">Reference proteome</keyword>
<dbReference type="EMBL" id="AOHV01000042">
    <property type="protein sequence ID" value="ELY34240.1"/>
    <property type="molecule type" value="Genomic_DNA"/>
</dbReference>
<dbReference type="Proteomes" id="UP000011645">
    <property type="component" value="Unassembled WGS sequence"/>
</dbReference>
<dbReference type="Gene3D" id="3.40.1390.10">
    <property type="entry name" value="MurE/MurF, N-terminal domain"/>
    <property type="match status" value="1"/>
</dbReference>